<gene>
    <name evidence="2" type="ORF">BFG57_03320</name>
</gene>
<protein>
    <recommendedName>
        <fullName evidence="1">UPF0354 protein BFG57_03320</fullName>
    </recommendedName>
</protein>
<dbReference type="STRING" id="1305675.BFG57_03320"/>
<dbReference type="Proteomes" id="UP000095209">
    <property type="component" value="Unassembled WGS sequence"/>
</dbReference>
<evidence type="ECO:0000313" key="3">
    <source>
        <dbReference type="Proteomes" id="UP000095209"/>
    </source>
</evidence>
<dbReference type="EMBL" id="MJEH01000044">
    <property type="protein sequence ID" value="OEH91912.1"/>
    <property type="molecule type" value="Genomic_DNA"/>
</dbReference>
<dbReference type="RefSeq" id="WP_069718198.1">
    <property type="nucleotide sequence ID" value="NZ_MJEH01000044.1"/>
</dbReference>
<comment type="similarity">
    <text evidence="1">Belongs to the UPF0354 family.</text>
</comment>
<keyword evidence="3" id="KW-1185">Reference proteome</keyword>
<organism evidence="2 3">
    <name type="scientific">Bacillus solimangrovi</name>
    <dbReference type="NCBI Taxonomy" id="1305675"/>
    <lineage>
        <taxon>Bacteria</taxon>
        <taxon>Bacillati</taxon>
        <taxon>Bacillota</taxon>
        <taxon>Bacilli</taxon>
        <taxon>Bacillales</taxon>
        <taxon>Bacillaceae</taxon>
        <taxon>Bacillus</taxon>
    </lineage>
</organism>
<evidence type="ECO:0000313" key="2">
    <source>
        <dbReference type="EMBL" id="OEH91912.1"/>
    </source>
</evidence>
<reference evidence="2 3" key="1">
    <citation type="submission" date="2016-08" db="EMBL/GenBank/DDBJ databases">
        <title>Genome of Bacillus solimangrovi GH2-4.</title>
        <authorList>
            <person name="Lim S."/>
            <person name="Kim B.-C."/>
        </authorList>
    </citation>
    <scope>NUCLEOTIDE SEQUENCE [LARGE SCALE GENOMIC DNA]</scope>
    <source>
        <strain evidence="2 3">GH2-4</strain>
    </source>
</reference>
<dbReference type="Pfam" id="PF07285">
    <property type="entry name" value="DUF1444"/>
    <property type="match status" value="1"/>
</dbReference>
<accession>A0A1E5LCU7</accession>
<dbReference type="AlphaFoldDB" id="A0A1E5LCU7"/>
<dbReference type="PIRSF" id="PIRSF012562">
    <property type="entry name" value="UCP012562"/>
    <property type="match status" value="1"/>
</dbReference>
<evidence type="ECO:0000256" key="1">
    <source>
        <dbReference type="HAMAP-Rule" id="MF_01548"/>
    </source>
</evidence>
<sequence length="267" mass="30724">MDTKKMRKELETRLEGPNRILKFDREKDELRVELSETNQGISISLPGVIAKYEERKSKAIDEVVYHIEEALKAMEETQELQGKEKYIFPVVRAASFPVETKDGKPLIYEEHTAETRIYYALDLGNSYRLIDEPFAENEGLTHERLKEIARFNARSLSTEMKSDEVAGNTFYFLNSNDGYDASRLLNETFLEKFAAEVQGEMAIAVPHADVLIMADIRNEMGYDILAQMAMSFFAEGRVPITAMSFLYENKELEPIFILAQKKPKRKE</sequence>
<comment type="caution">
    <text evidence="2">The sequence shown here is derived from an EMBL/GenBank/DDBJ whole genome shotgun (WGS) entry which is preliminary data.</text>
</comment>
<dbReference type="NCBIfam" id="NF010189">
    <property type="entry name" value="PRK13668.1"/>
    <property type="match status" value="1"/>
</dbReference>
<name>A0A1E5LCU7_9BACI</name>
<dbReference type="OrthoDB" id="154553at2"/>
<proteinExistence type="inferred from homology"/>
<dbReference type="HAMAP" id="MF_01548">
    <property type="entry name" value="UPF0354"/>
    <property type="match status" value="1"/>
</dbReference>
<dbReference type="InterPro" id="IPR010838">
    <property type="entry name" value="DUF1444"/>
</dbReference>